<dbReference type="EMBL" id="JACXYU010000001">
    <property type="protein sequence ID" value="MBD3930159.1"/>
    <property type="molecule type" value="Genomic_DNA"/>
</dbReference>
<dbReference type="InterPro" id="IPR043504">
    <property type="entry name" value="Peptidase_S1_PA_chymotrypsin"/>
</dbReference>
<feature type="compositionally biased region" description="Low complexity" evidence="2">
    <location>
        <begin position="92"/>
        <end position="105"/>
    </location>
</feature>
<keyword evidence="5" id="KW-1185">Reference proteome</keyword>
<sequence length="329" mass="35196">MWGLSTAVTLLVVATSSAFAHTPPAETKPSTPGATTTSLAATSEGARVNSTSGGEAVEHYWTPERMRDARPVSVDAAGHGESGHERRQEPQASGTAGSTPPAAPASGEIRTALYETSVAGKVFFTDPSDGRDYVCSASALNSASKQMVITAGHCVHGGDGGDWMRNWAYVPRYRDGNRPYGTFAAKEFRAFNGWINNSDLDWDVAMVTTWPRDGDKLVNVTGGNGLSYNYSREQDVTVNGYPGDRDNGQRQWYCTGTTERVSVFDGKIQLRCDFGGGSSGGPWMRKFDDASGLGYTNGVTSTVNSDGWNKSPYFGDSVKQMFDDQGSAT</sequence>
<evidence type="ECO:0000256" key="1">
    <source>
        <dbReference type="ARBA" id="ARBA00022729"/>
    </source>
</evidence>
<evidence type="ECO:0000256" key="2">
    <source>
        <dbReference type="SAM" id="MobiDB-lite"/>
    </source>
</evidence>
<keyword evidence="1 3" id="KW-0732">Signal</keyword>
<feature type="region of interest" description="Disordered" evidence="2">
    <location>
        <begin position="74"/>
        <end position="105"/>
    </location>
</feature>
<gene>
    <name evidence="4" type="ORF">IF129_01035</name>
</gene>
<evidence type="ECO:0000256" key="3">
    <source>
        <dbReference type="SAM" id="SignalP"/>
    </source>
</evidence>
<dbReference type="Gene3D" id="2.40.10.10">
    <property type="entry name" value="Trypsin-like serine proteases"/>
    <property type="match status" value="2"/>
</dbReference>
<evidence type="ECO:0000313" key="5">
    <source>
        <dbReference type="Proteomes" id="UP000632289"/>
    </source>
</evidence>
<accession>A0A927EUZ4</accession>
<dbReference type="InterPro" id="IPR050966">
    <property type="entry name" value="Glutamyl_endopeptidase"/>
</dbReference>
<dbReference type="InterPro" id="IPR009003">
    <property type="entry name" value="Peptidase_S1_PA"/>
</dbReference>
<feature type="region of interest" description="Disordered" evidence="2">
    <location>
        <begin position="21"/>
        <end position="56"/>
    </location>
</feature>
<dbReference type="Pfam" id="PF13365">
    <property type="entry name" value="Trypsin_2"/>
    <property type="match status" value="1"/>
</dbReference>
<comment type="caution">
    <text evidence="4">The sequence shown here is derived from an EMBL/GenBank/DDBJ whole genome shotgun (WGS) entry which is preliminary data.</text>
</comment>
<feature type="chain" id="PRO_5039542196" evidence="3">
    <location>
        <begin position="21"/>
        <end position="329"/>
    </location>
</feature>
<dbReference type="PANTHER" id="PTHR15462">
    <property type="entry name" value="SERINE PROTEASE"/>
    <property type="match status" value="1"/>
</dbReference>
<name>A0A927EUZ4_9ACTN</name>
<feature type="signal peptide" evidence="3">
    <location>
        <begin position="1"/>
        <end position="20"/>
    </location>
</feature>
<evidence type="ECO:0000313" key="4">
    <source>
        <dbReference type="EMBL" id="MBD3930159.1"/>
    </source>
</evidence>
<organism evidence="4 5">
    <name type="scientific">Streptomyces chumphonensis</name>
    <dbReference type="NCBI Taxonomy" id="1214925"/>
    <lineage>
        <taxon>Bacteria</taxon>
        <taxon>Bacillati</taxon>
        <taxon>Actinomycetota</taxon>
        <taxon>Actinomycetes</taxon>
        <taxon>Kitasatosporales</taxon>
        <taxon>Streptomycetaceae</taxon>
        <taxon>Streptomyces</taxon>
    </lineage>
</organism>
<dbReference type="SUPFAM" id="SSF50494">
    <property type="entry name" value="Trypsin-like serine proteases"/>
    <property type="match status" value="1"/>
</dbReference>
<dbReference type="AlphaFoldDB" id="A0A927EUZ4"/>
<reference evidence="4" key="1">
    <citation type="submission" date="2020-09" db="EMBL/GenBank/DDBJ databases">
        <title>Secondary metabolite and genome analysis of marine Streptomyces chumphonensis KK1-2T.</title>
        <authorList>
            <person name="Phongsopitanun W."/>
            <person name="Kanchanasin P."/>
            <person name="Pittayakhajonwut P."/>
            <person name="Suwanborirux K."/>
            <person name="Tanasupawat S."/>
        </authorList>
    </citation>
    <scope>NUCLEOTIDE SEQUENCE</scope>
    <source>
        <strain evidence="4">KK1-2</strain>
    </source>
</reference>
<proteinExistence type="predicted"/>
<protein>
    <submittedName>
        <fullName evidence="4">Trypsin-like peptidase domain-containing protein</fullName>
    </submittedName>
</protein>
<feature type="compositionally biased region" description="Polar residues" evidence="2">
    <location>
        <begin position="28"/>
        <end position="41"/>
    </location>
</feature>
<dbReference type="Proteomes" id="UP000632289">
    <property type="component" value="Unassembled WGS sequence"/>
</dbReference>